<organism evidence="1">
    <name type="scientific">marine sediment metagenome</name>
    <dbReference type="NCBI Taxonomy" id="412755"/>
    <lineage>
        <taxon>unclassified sequences</taxon>
        <taxon>metagenomes</taxon>
        <taxon>ecological metagenomes</taxon>
    </lineage>
</organism>
<sequence length="65" mass="6893">MGLAISAQGTIIERDPLGGGSFAAVAELRDISGPALSRNPIETTNHNDQDESFVVGIRRHGEVTF</sequence>
<gene>
    <name evidence="1" type="ORF">LCGC14_2440850</name>
</gene>
<proteinExistence type="predicted"/>
<feature type="non-terminal residue" evidence="1">
    <location>
        <position position="65"/>
    </location>
</feature>
<reference evidence="1" key="1">
    <citation type="journal article" date="2015" name="Nature">
        <title>Complex archaea that bridge the gap between prokaryotes and eukaryotes.</title>
        <authorList>
            <person name="Spang A."/>
            <person name="Saw J.H."/>
            <person name="Jorgensen S.L."/>
            <person name="Zaremba-Niedzwiedzka K."/>
            <person name="Martijn J."/>
            <person name="Lind A.E."/>
            <person name="van Eijk R."/>
            <person name="Schleper C."/>
            <person name="Guy L."/>
            <person name="Ettema T.J."/>
        </authorList>
    </citation>
    <scope>NUCLEOTIDE SEQUENCE</scope>
</reference>
<protein>
    <submittedName>
        <fullName evidence="1">Uncharacterized protein</fullName>
    </submittedName>
</protein>
<evidence type="ECO:0000313" key="1">
    <source>
        <dbReference type="EMBL" id="KKL21900.1"/>
    </source>
</evidence>
<name>A0A0F9BJ64_9ZZZZ</name>
<dbReference type="EMBL" id="LAZR01037554">
    <property type="protein sequence ID" value="KKL21900.1"/>
    <property type="molecule type" value="Genomic_DNA"/>
</dbReference>
<dbReference type="AlphaFoldDB" id="A0A0F9BJ64"/>
<accession>A0A0F9BJ64</accession>
<dbReference type="Gene3D" id="4.10.410.40">
    <property type="match status" value="1"/>
</dbReference>
<comment type="caution">
    <text evidence="1">The sequence shown here is derived from an EMBL/GenBank/DDBJ whole genome shotgun (WGS) entry which is preliminary data.</text>
</comment>